<evidence type="ECO:0000256" key="10">
    <source>
        <dbReference type="ARBA" id="ARBA00025198"/>
    </source>
</evidence>
<keyword evidence="14" id="KW-0175">Coiled coil</keyword>
<sequence length="258" mass="29498">MEINWFTVIAQIVNFLILVWLLKRFLYKPVLNAIDSREKKIAEQLSEAEHEKAEAQKAREKFKHKNAAFDKEKSEIKAAAAEAVRKEKQRRFDEIRAEAQALRARYAEAMARDAKEQTGLLKQKLQDGVFAISSKALEDLADADLESQIVSVFIDKINDWDDRENKNFEEALSGAGSILIESAFSMEQASRDKLEKALYKAANRSVPVRYEVVPDLVSGISIHTGKFQFSWNINSYLDVFQKEFTSLLSHKQKDHVTS</sequence>
<keyword evidence="4 13" id="KW-0812">Transmembrane</keyword>
<keyword evidence="16" id="KW-1185">Reference proteome</keyword>
<accession>A0A953HN14</accession>
<evidence type="ECO:0000256" key="1">
    <source>
        <dbReference type="ARBA" id="ARBA00005513"/>
    </source>
</evidence>
<evidence type="ECO:0000256" key="7">
    <source>
        <dbReference type="ARBA" id="ARBA00023065"/>
    </source>
</evidence>
<dbReference type="CDD" id="cd06503">
    <property type="entry name" value="ATP-synt_Fo_b"/>
    <property type="match status" value="1"/>
</dbReference>
<evidence type="ECO:0000256" key="11">
    <source>
        <dbReference type="ARBA" id="ARBA00025614"/>
    </source>
</evidence>
<keyword evidence="5 13" id="KW-0375">Hydrogen ion transport</keyword>
<evidence type="ECO:0000256" key="14">
    <source>
        <dbReference type="SAM" id="Coils"/>
    </source>
</evidence>
<keyword evidence="6 13" id="KW-1133">Transmembrane helix</keyword>
<evidence type="ECO:0000256" key="9">
    <source>
        <dbReference type="ARBA" id="ARBA00023310"/>
    </source>
</evidence>
<evidence type="ECO:0000313" key="15">
    <source>
        <dbReference type="EMBL" id="MBY5958989.1"/>
    </source>
</evidence>
<dbReference type="InterPro" id="IPR002146">
    <property type="entry name" value="ATP_synth_b/b'su_bac/chlpt"/>
</dbReference>
<dbReference type="HAMAP" id="MF_01398">
    <property type="entry name" value="ATP_synth_b_bprime"/>
    <property type="match status" value="1"/>
</dbReference>
<comment type="caution">
    <text evidence="15">The sequence shown here is derived from an EMBL/GenBank/DDBJ whole genome shotgun (WGS) entry which is preliminary data.</text>
</comment>
<organism evidence="15 16">
    <name type="scientific">Membranihabitans marinus</name>
    <dbReference type="NCBI Taxonomy" id="1227546"/>
    <lineage>
        <taxon>Bacteria</taxon>
        <taxon>Pseudomonadati</taxon>
        <taxon>Bacteroidota</taxon>
        <taxon>Saprospiria</taxon>
        <taxon>Saprospirales</taxon>
        <taxon>Saprospiraceae</taxon>
        <taxon>Membranihabitans</taxon>
    </lineage>
</organism>
<dbReference type="AlphaFoldDB" id="A0A953HN14"/>
<dbReference type="NCBIfam" id="TIGR03321">
    <property type="entry name" value="alt_F1F0_F0_B"/>
    <property type="match status" value="1"/>
</dbReference>
<comment type="function">
    <text evidence="11">Component of the F(0) channel, it forms part of the peripheral stalk, linking F(1) to F(0). The b'-subunit is a diverged and duplicated form of b found in plants and photosynthetic bacteria.</text>
</comment>
<dbReference type="PANTHER" id="PTHR33445:SF2">
    <property type="entry name" value="ATP SYNTHASE SUBUNIT B', CHLOROPLASTIC"/>
    <property type="match status" value="1"/>
</dbReference>
<dbReference type="InterPro" id="IPR050059">
    <property type="entry name" value="ATP_synthase_B_chain"/>
</dbReference>
<dbReference type="EMBL" id="JAHVHU010000011">
    <property type="protein sequence ID" value="MBY5958989.1"/>
    <property type="molecule type" value="Genomic_DNA"/>
</dbReference>
<dbReference type="GO" id="GO:0045259">
    <property type="term" value="C:proton-transporting ATP synthase complex"/>
    <property type="evidence" value="ECO:0007669"/>
    <property type="project" value="UniProtKB-KW"/>
</dbReference>
<dbReference type="PANTHER" id="PTHR33445">
    <property type="entry name" value="ATP SYNTHASE SUBUNIT B', CHLOROPLASTIC"/>
    <property type="match status" value="1"/>
</dbReference>
<keyword evidence="13" id="KW-1003">Cell membrane</keyword>
<comment type="subunit">
    <text evidence="13">F-type ATPases have 2 components, F(1) - the catalytic core - and F(0) - the membrane proton channel. F(1) has five subunits: alpha(3), beta(3), gamma(1), delta(1), epsilon(1). F(0) has three main subunits: a(1), b(2) and c(10-14). The alpha and beta chains form an alternating ring which encloses part of the gamma chain. F(1) is attached to F(0) by a central stalk formed by the gamma and epsilon chains, while a peripheral stalk is formed by the delta and b chains.</text>
</comment>
<keyword evidence="7 13" id="KW-0406">Ion transport</keyword>
<proteinExistence type="inferred from homology"/>
<dbReference type="InterPro" id="IPR017707">
    <property type="entry name" value="Alt_ATP_synth_F0_bsu"/>
</dbReference>
<dbReference type="GO" id="GO:0012505">
    <property type="term" value="C:endomembrane system"/>
    <property type="evidence" value="ECO:0007669"/>
    <property type="project" value="UniProtKB-SubCell"/>
</dbReference>
<dbReference type="RefSeq" id="WP_222580526.1">
    <property type="nucleotide sequence ID" value="NZ_JAHVHU010000011.1"/>
</dbReference>
<name>A0A953HN14_9BACT</name>
<evidence type="ECO:0000256" key="8">
    <source>
        <dbReference type="ARBA" id="ARBA00023136"/>
    </source>
</evidence>
<dbReference type="GO" id="GO:0046933">
    <property type="term" value="F:proton-transporting ATP synthase activity, rotational mechanism"/>
    <property type="evidence" value="ECO:0007669"/>
    <property type="project" value="UniProtKB-UniRule"/>
</dbReference>
<dbReference type="Pfam" id="PF00430">
    <property type="entry name" value="ATP-synt_B"/>
    <property type="match status" value="1"/>
</dbReference>
<feature type="coiled-coil region" evidence="14">
    <location>
        <begin position="31"/>
        <end position="112"/>
    </location>
</feature>
<keyword evidence="9 13" id="KW-0066">ATP synthesis</keyword>
<comment type="function">
    <text evidence="10 13">F(1)F(0) ATP synthase produces ATP from ADP in the presence of a proton or sodium gradient. F-type ATPases consist of two structural domains, F(1) containing the extramembraneous catalytic core and F(0) containing the membrane proton channel, linked together by a central stalk and a peripheral stalk. During catalysis, ATP synthesis in the catalytic domain of F(1) is coupled via a rotary mechanism of the central stalk subunits to proton translocation.</text>
</comment>
<evidence type="ECO:0000256" key="12">
    <source>
        <dbReference type="ARBA" id="ARBA00037847"/>
    </source>
</evidence>
<gene>
    <name evidence="13" type="primary">atpF</name>
    <name evidence="15" type="ORF">KUV50_12630</name>
</gene>
<keyword evidence="8 13" id="KW-0472">Membrane</keyword>
<keyword evidence="2 13" id="KW-0813">Transport</keyword>
<evidence type="ECO:0000256" key="5">
    <source>
        <dbReference type="ARBA" id="ARBA00022781"/>
    </source>
</evidence>
<evidence type="ECO:0000256" key="6">
    <source>
        <dbReference type="ARBA" id="ARBA00022989"/>
    </source>
</evidence>
<keyword evidence="3 13" id="KW-0138">CF(0)</keyword>
<reference evidence="15" key="1">
    <citation type="submission" date="2021-06" db="EMBL/GenBank/DDBJ databases">
        <title>44 bacteria genomes isolated from Dapeng, Shenzhen.</title>
        <authorList>
            <person name="Zheng W."/>
            <person name="Yu S."/>
            <person name="Huang Y."/>
        </authorList>
    </citation>
    <scope>NUCLEOTIDE SEQUENCE</scope>
    <source>
        <strain evidence="15">DP5N28-2</strain>
    </source>
</reference>
<protein>
    <recommendedName>
        <fullName evidence="13">ATP synthase subunit b</fullName>
    </recommendedName>
    <alternativeName>
        <fullName evidence="13">ATP synthase F(0) sector subunit b</fullName>
    </alternativeName>
    <alternativeName>
        <fullName evidence="13">ATPase subunit I</fullName>
    </alternativeName>
    <alternativeName>
        <fullName evidence="13">F-type ATPase subunit b</fullName>
        <shortName evidence="13">F-ATPase subunit b</shortName>
    </alternativeName>
</protein>
<evidence type="ECO:0000256" key="13">
    <source>
        <dbReference type="HAMAP-Rule" id="MF_01398"/>
    </source>
</evidence>
<evidence type="ECO:0000313" key="16">
    <source>
        <dbReference type="Proteomes" id="UP000753961"/>
    </source>
</evidence>
<feature type="transmembrane region" description="Helical" evidence="13">
    <location>
        <begin position="6"/>
        <end position="22"/>
    </location>
</feature>
<evidence type="ECO:0000256" key="3">
    <source>
        <dbReference type="ARBA" id="ARBA00022547"/>
    </source>
</evidence>
<evidence type="ECO:0000256" key="4">
    <source>
        <dbReference type="ARBA" id="ARBA00022692"/>
    </source>
</evidence>
<dbReference type="Proteomes" id="UP000753961">
    <property type="component" value="Unassembled WGS sequence"/>
</dbReference>
<comment type="similarity">
    <text evidence="1 13">Belongs to the ATPase B chain family.</text>
</comment>
<dbReference type="GO" id="GO:0005886">
    <property type="term" value="C:plasma membrane"/>
    <property type="evidence" value="ECO:0007669"/>
    <property type="project" value="UniProtKB-SubCell"/>
</dbReference>
<evidence type="ECO:0000256" key="2">
    <source>
        <dbReference type="ARBA" id="ARBA00022448"/>
    </source>
</evidence>
<dbReference type="GO" id="GO:0046961">
    <property type="term" value="F:proton-transporting ATPase activity, rotational mechanism"/>
    <property type="evidence" value="ECO:0007669"/>
    <property type="project" value="TreeGrafter"/>
</dbReference>
<comment type="subcellular location">
    <subcellularLocation>
        <location evidence="13">Cell membrane</location>
        <topology evidence="13">Single-pass membrane protein</topology>
    </subcellularLocation>
    <subcellularLocation>
        <location evidence="12">Endomembrane system</location>
        <topology evidence="12">Single-pass membrane protein</topology>
    </subcellularLocation>
</comment>